<organism evidence="3 4">
    <name type="scientific">Vibrio azureus NBRC 104587</name>
    <dbReference type="NCBI Taxonomy" id="1219077"/>
    <lineage>
        <taxon>Bacteria</taxon>
        <taxon>Pseudomonadati</taxon>
        <taxon>Pseudomonadota</taxon>
        <taxon>Gammaproteobacteria</taxon>
        <taxon>Vibrionales</taxon>
        <taxon>Vibrionaceae</taxon>
        <taxon>Vibrio</taxon>
    </lineage>
</organism>
<proteinExistence type="predicted"/>
<keyword evidence="4" id="KW-1185">Reference proteome</keyword>
<name>U3C1Y3_9VIBR</name>
<dbReference type="InterPro" id="IPR003848">
    <property type="entry name" value="DUF218"/>
</dbReference>
<feature type="chain" id="PRO_5004640806" description="DUF218 domain-containing protein" evidence="1">
    <location>
        <begin position="25"/>
        <end position="183"/>
    </location>
</feature>
<evidence type="ECO:0000313" key="3">
    <source>
        <dbReference type="EMBL" id="GAD75489.1"/>
    </source>
</evidence>
<dbReference type="EMBL" id="BATL01000025">
    <property type="protein sequence ID" value="GAD75489.1"/>
    <property type="molecule type" value="Genomic_DNA"/>
</dbReference>
<sequence length="183" mass="20925">MFFRFFLGCLVSVSLLVSALYLDAKEPQPFIAEVGVIYGNKVELNGKPSARLVSRLDAALTLYHDQKVKRLFVSGGIGKEGFDEALVMKNYLLSHDVKPEHIMTDNQGNNTHLTSQNLLEQFDITTPVVAISQRYHISRAKLSLKQSGFLTVYGYSADYWEPRDIYSYLREIPAWLKYKIYHL</sequence>
<dbReference type="InterPro" id="IPR051599">
    <property type="entry name" value="Cell_Envelope_Assoc"/>
</dbReference>
<dbReference type="GO" id="GO:0005886">
    <property type="term" value="C:plasma membrane"/>
    <property type="evidence" value="ECO:0007669"/>
    <property type="project" value="TreeGrafter"/>
</dbReference>
<evidence type="ECO:0000259" key="2">
    <source>
        <dbReference type="Pfam" id="PF02698"/>
    </source>
</evidence>
<dbReference type="PANTHER" id="PTHR30336">
    <property type="entry name" value="INNER MEMBRANE PROTEIN, PROBABLE PERMEASE"/>
    <property type="match status" value="1"/>
</dbReference>
<protein>
    <recommendedName>
        <fullName evidence="2">DUF218 domain-containing protein</fullName>
    </recommendedName>
</protein>
<feature type="domain" description="DUF218" evidence="2">
    <location>
        <begin position="50"/>
        <end position="159"/>
    </location>
</feature>
<dbReference type="InterPro" id="IPR014729">
    <property type="entry name" value="Rossmann-like_a/b/a_fold"/>
</dbReference>
<gene>
    <name evidence="3" type="ORF">VAZ01S_025_00850</name>
</gene>
<keyword evidence="1" id="KW-0732">Signal</keyword>
<accession>U3C1Y3</accession>
<dbReference type="Pfam" id="PF02698">
    <property type="entry name" value="DUF218"/>
    <property type="match status" value="1"/>
</dbReference>
<dbReference type="eggNOG" id="COG1434">
    <property type="taxonomic scope" value="Bacteria"/>
</dbReference>
<dbReference type="OrthoDB" id="9782395at2"/>
<dbReference type="AlphaFoldDB" id="U3C1Y3"/>
<dbReference type="Proteomes" id="UP000016567">
    <property type="component" value="Unassembled WGS sequence"/>
</dbReference>
<dbReference type="Gene3D" id="3.40.50.620">
    <property type="entry name" value="HUPs"/>
    <property type="match status" value="1"/>
</dbReference>
<feature type="signal peptide" evidence="1">
    <location>
        <begin position="1"/>
        <end position="24"/>
    </location>
</feature>
<evidence type="ECO:0000256" key="1">
    <source>
        <dbReference type="SAM" id="SignalP"/>
    </source>
</evidence>
<dbReference type="CDD" id="cd06259">
    <property type="entry name" value="YdcF-like"/>
    <property type="match status" value="1"/>
</dbReference>
<evidence type="ECO:0000313" key="4">
    <source>
        <dbReference type="Proteomes" id="UP000016567"/>
    </source>
</evidence>
<dbReference type="PANTHER" id="PTHR30336:SF20">
    <property type="entry name" value="DUF218 DOMAIN-CONTAINING PROTEIN"/>
    <property type="match status" value="1"/>
</dbReference>
<reference evidence="3 4" key="1">
    <citation type="submission" date="2013-09" db="EMBL/GenBank/DDBJ databases">
        <title>Whole genome shotgun sequence of Vibrio azureus NBRC 104587.</title>
        <authorList>
            <person name="Isaki S."/>
            <person name="Hosoyama A."/>
            <person name="Numata M."/>
            <person name="Hashimoto M."/>
            <person name="Hosoyama Y."/>
            <person name="Tsuchikane K."/>
            <person name="Noguchi M."/>
            <person name="Hirakata S."/>
            <person name="Ichikawa N."/>
            <person name="Ohji S."/>
            <person name="Yamazoe A."/>
            <person name="Fujita N."/>
        </authorList>
    </citation>
    <scope>NUCLEOTIDE SEQUENCE [LARGE SCALE GENOMIC DNA]</scope>
    <source>
        <strain evidence="3 4">NBRC 104587</strain>
    </source>
</reference>
<comment type="caution">
    <text evidence="3">The sequence shown here is derived from an EMBL/GenBank/DDBJ whole genome shotgun (WGS) entry which is preliminary data.</text>
</comment>
<dbReference type="RefSeq" id="WP_021709248.1">
    <property type="nucleotide sequence ID" value="NZ_BAOB01000004.1"/>
</dbReference>